<name>A0A554VD16_9FLAO</name>
<proteinExistence type="predicted"/>
<dbReference type="AlphaFoldDB" id="A0A554VD16"/>
<organism evidence="2 3">
    <name type="scientific">Aquimarina algiphila</name>
    <dbReference type="NCBI Taxonomy" id="2047982"/>
    <lineage>
        <taxon>Bacteria</taxon>
        <taxon>Pseudomonadati</taxon>
        <taxon>Bacteroidota</taxon>
        <taxon>Flavobacteriia</taxon>
        <taxon>Flavobacteriales</taxon>
        <taxon>Flavobacteriaceae</taxon>
        <taxon>Aquimarina</taxon>
    </lineage>
</organism>
<feature type="region of interest" description="Disordered" evidence="1">
    <location>
        <begin position="23"/>
        <end position="47"/>
    </location>
</feature>
<protein>
    <submittedName>
        <fullName evidence="2">Uncharacterized protein</fullName>
    </submittedName>
</protein>
<dbReference type="EMBL" id="VLNR01000075">
    <property type="protein sequence ID" value="TSE04702.1"/>
    <property type="molecule type" value="Genomic_DNA"/>
</dbReference>
<sequence length="153" mass="17109">MHNGYILIFIGLFSCKSNSVAKEKETEKGQQKPKVEKPKFSDLKHHNTLDPNTVHLVAVIQDVNRNISICGQKYNAVTTVKVKSITGLGSSIVNMISAGQEITFAFMKSHSKDFDALKQKLAKDQKVSFKVREGLCFDSAKTVYEIITFEIIN</sequence>
<accession>A0A554VD16</accession>
<dbReference type="Proteomes" id="UP000318833">
    <property type="component" value="Unassembled WGS sequence"/>
</dbReference>
<dbReference type="RefSeq" id="WP_143918417.1">
    <property type="nucleotide sequence ID" value="NZ_CANMIK010000078.1"/>
</dbReference>
<comment type="caution">
    <text evidence="2">The sequence shown here is derived from an EMBL/GenBank/DDBJ whole genome shotgun (WGS) entry which is preliminary data.</text>
</comment>
<reference evidence="2 3" key="1">
    <citation type="submission" date="2019-07" db="EMBL/GenBank/DDBJ databases">
        <title>The draft genome sequence of Aquimarina algiphila M91.</title>
        <authorList>
            <person name="Meng X."/>
        </authorList>
    </citation>
    <scope>NUCLEOTIDE SEQUENCE [LARGE SCALE GENOMIC DNA]</scope>
    <source>
        <strain evidence="2 3">M91</strain>
    </source>
</reference>
<evidence type="ECO:0000313" key="2">
    <source>
        <dbReference type="EMBL" id="TSE04702.1"/>
    </source>
</evidence>
<evidence type="ECO:0000256" key="1">
    <source>
        <dbReference type="SAM" id="MobiDB-lite"/>
    </source>
</evidence>
<keyword evidence="3" id="KW-1185">Reference proteome</keyword>
<gene>
    <name evidence="2" type="ORF">FOF46_25545</name>
</gene>
<dbReference type="OrthoDB" id="1161394at2"/>
<evidence type="ECO:0000313" key="3">
    <source>
        <dbReference type="Proteomes" id="UP000318833"/>
    </source>
</evidence>